<name>A0ABQ9U3U1_SAGOE</name>
<dbReference type="EMBL" id="JASSZA010000016">
    <property type="protein sequence ID" value="KAK2091476.1"/>
    <property type="molecule type" value="Genomic_DNA"/>
</dbReference>
<evidence type="ECO:0000313" key="3">
    <source>
        <dbReference type="Proteomes" id="UP001266305"/>
    </source>
</evidence>
<comment type="caution">
    <text evidence="2">The sequence shown here is derived from an EMBL/GenBank/DDBJ whole genome shotgun (WGS) entry which is preliminary data.</text>
</comment>
<evidence type="ECO:0000256" key="1">
    <source>
        <dbReference type="SAM" id="MobiDB-lite"/>
    </source>
</evidence>
<feature type="compositionally biased region" description="Basic and acidic residues" evidence="1">
    <location>
        <begin position="32"/>
        <end position="47"/>
    </location>
</feature>
<gene>
    <name evidence="2" type="ORF">P7K49_030760</name>
</gene>
<feature type="region of interest" description="Disordered" evidence="1">
    <location>
        <begin position="1"/>
        <end position="70"/>
    </location>
</feature>
<dbReference type="Proteomes" id="UP001266305">
    <property type="component" value="Unassembled WGS sequence"/>
</dbReference>
<feature type="compositionally biased region" description="Pro residues" evidence="1">
    <location>
        <begin position="59"/>
        <end position="69"/>
    </location>
</feature>
<evidence type="ECO:0000313" key="2">
    <source>
        <dbReference type="EMBL" id="KAK2091476.1"/>
    </source>
</evidence>
<protein>
    <submittedName>
        <fullName evidence="2">Uncharacterized protein</fullName>
    </submittedName>
</protein>
<accession>A0ABQ9U3U1</accession>
<organism evidence="2 3">
    <name type="scientific">Saguinus oedipus</name>
    <name type="common">Cotton-top tamarin</name>
    <name type="synonym">Oedipomidas oedipus</name>
    <dbReference type="NCBI Taxonomy" id="9490"/>
    <lineage>
        <taxon>Eukaryota</taxon>
        <taxon>Metazoa</taxon>
        <taxon>Chordata</taxon>
        <taxon>Craniata</taxon>
        <taxon>Vertebrata</taxon>
        <taxon>Euteleostomi</taxon>
        <taxon>Mammalia</taxon>
        <taxon>Eutheria</taxon>
        <taxon>Euarchontoglires</taxon>
        <taxon>Primates</taxon>
        <taxon>Haplorrhini</taxon>
        <taxon>Platyrrhini</taxon>
        <taxon>Cebidae</taxon>
        <taxon>Callitrichinae</taxon>
        <taxon>Saguinus</taxon>
    </lineage>
</organism>
<reference evidence="2 3" key="1">
    <citation type="submission" date="2023-05" db="EMBL/GenBank/DDBJ databases">
        <title>B98-5 Cell Line De Novo Hybrid Assembly: An Optical Mapping Approach.</title>
        <authorList>
            <person name="Kananen K."/>
            <person name="Auerbach J.A."/>
            <person name="Kautto E."/>
            <person name="Blachly J.S."/>
        </authorList>
    </citation>
    <scope>NUCLEOTIDE SEQUENCE [LARGE SCALE GENOMIC DNA]</scope>
    <source>
        <strain evidence="2">B95-8</strain>
        <tissue evidence="2">Cell line</tissue>
    </source>
</reference>
<feature type="compositionally biased region" description="Low complexity" evidence="1">
    <location>
        <begin position="48"/>
        <end position="58"/>
    </location>
</feature>
<sequence>MARSHELSVGQDDPTETVQRSLRVREGGGSWDLKEEVKTRNSRKLRESSLPSAPAQQPQRPPSFPPPLAAPLTERVEKVRDFLDAAGDYFNVLPVSPVLVNLPLHRILLSRHGCRLRKNDCAGAPTP</sequence>
<keyword evidence="3" id="KW-1185">Reference proteome</keyword>
<proteinExistence type="predicted"/>